<reference evidence="1 2" key="1">
    <citation type="submission" date="2016-10" db="EMBL/GenBank/DDBJ databases">
        <authorList>
            <person name="Varghese N."/>
            <person name="Submissions S."/>
        </authorList>
    </citation>
    <scope>NUCLEOTIDE SEQUENCE [LARGE SCALE GENOMIC DNA]</scope>
    <source>
        <strain evidence="1 2">CGMCC 1.6853</strain>
    </source>
</reference>
<gene>
    <name evidence="1" type="ORF">SAMN02927935_01150</name>
</gene>
<dbReference type="RefSeq" id="WP_033631571.1">
    <property type="nucleotide sequence ID" value="NZ_CBCSIN010000006.1"/>
</dbReference>
<sequence length="122" mass="13350">MRTVPASPTRAAQPCPSPITVWQSLLTYLLAQHYGLTLNDTAFSDDAVIHVHIDGGISLADALNAMVEKFDLVRIDRRGFTCQAQSPLVTAIDILRARRACGLMTRTGYREVTRAIQGGKQP</sequence>
<name>A0A1G5EEM0_9GAMM</name>
<proteinExistence type="predicted"/>
<dbReference type="Proteomes" id="UP000183031">
    <property type="component" value="Unassembled WGS sequence"/>
</dbReference>
<accession>A0A1G5EEM0</accession>
<dbReference type="InterPro" id="IPR009610">
    <property type="entry name" value="CbtA_toxin"/>
</dbReference>
<protein>
    <submittedName>
        <fullName evidence="1">Cytoskeleton-binding toxin CbtA</fullName>
    </submittedName>
</protein>
<comment type="caution">
    <text evidence="1">The sequence shown here is derived from an EMBL/GenBank/DDBJ whole genome shotgun (WGS) entry which is preliminary data.</text>
</comment>
<evidence type="ECO:0000313" key="2">
    <source>
        <dbReference type="Proteomes" id="UP000183031"/>
    </source>
</evidence>
<keyword evidence="2" id="KW-1185">Reference proteome</keyword>
<evidence type="ECO:0000313" key="1">
    <source>
        <dbReference type="EMBL" id="SCY25387.1"/>
    </source>
</evidence>
<dbReference type="Pfam" id="PF06755">
    <property type="entry name" value="CbtA_toxin"/>
    <property type="match status" value="1"/>
</dbReference>
<organism evidence="1 2">
    <name type="scientific">Serratia nematodiphila</name>
    <dbReference type="NCBI Taxonomy" id="458197"/>
    <lineage>
        <taxon>Bacteria</taxon>
        <taxon>Pseudomonadati</taxon>
        <taxon>Pseudomonadota</taxon>
        <taxon>Gammaproteobacteria</taxon>
        <taxon>Enterobacterales</taxon>
        <taxon>Yersiniaceae</taxon>
        <taxon>Serratia</taxon>
    </lineage>
</organism>
<dbReference type="EMBL" id="FMUT01000003">
    <property type="protein sequence ID" value="SCY25387.1"/>
    <property type="molecule type" value="Genomic_DNA"/>
</dbReference>